<keyword evidence="1" id="KW-0143">Chaperone</keyword>
<protein>
    <submittedName>
        <fullName evidence="5">Uncharacterized protein LOC112540154</fullName>
    </submittedName>
</protein>
<feature type="compositionally biased region" description="Basic and acidic residues" evidence="2">
    <location>
        <begin position="83"/>
        <end position="105"/>
    </location>
</feature>
<dbReference type="GeneID" id="112540154"/>
<gene>
    <name evidence="5" type="primary">LOC112540154</name>
</gene>
<dbReference type="AlphaFoldDB" id="A0A9F5MP28"/>
<dbReference type="PANTHER" id="PTHR45168">
    <property type="entry name" value="DNAJ HOMOLOG SUBFAMILY B MEMBER 2"/>
    <property type="match status" value="1"/>
</dbReference>
<feature type="compositionally biased region" description="Basic and acidic residues" evidence="2">
    <location>
        <begin position="294"/>
        <end position="304"/>
    </location>
</feature>
<dbReference type="InterPro" id="IPR001623">
    <property type="entry name" value="DnaJ_domain"/>
</dbReference>
<evidence type="ECO:0000256" key="1">
    <source>
        <dbReference type="ARBA" id="ARBA00023186"/>
    </source>
</evidence>
<feature type="domain" description="J" evidence="3">
    <location>
        <begin position="23"/>
        <end position="81"/>
    </location>
</feature>
<feature type="compositionally biased region" description="Basic and acidic residues" evidence="2">
    <location>
        <begin position="50"/>
        <end position="71"/>
    </location>
</feature>
<feature type="compositionally biased region" description="Basic and acidic residues" evidence="2">
    <location>
        <begin position="273"/>
        <end position="282"/>
    </location>
</feature>
<dbReference type="Proteomes" id="UP000695026">
    <property type="component" value="Unplaced"/>
</dbReference>
<dbReference type="PRINTS" id="PR00625">
    <property type="entry name" value="JDOMAIN"/>
</dbReference>
<feature type="compositionally biased region" description="Low complexity" evidence="2">
    <location>
        <begin position="148"/>
        <end position="183"/>
    </location>
</feature>
<dbReference type="CDD" id="cd06257">
    <property type="entry name" value="DnaJ"/>
    <property type="match status" value="1"/>
</dbReference>
<feature type="compositionally biased region" description="Basic and acidic residues" evidence="2">
    <location>
        <begin position="312"/>
        <end position="322"/>
    </location>
</feature>
<dbReference type="SMART" id="SM00271">
    <property type="entry name" value="DnaJ"/>
    <property type="match status" value="1"/>
</dbReference>
<dbReference type="RefSeq" id="XP_025019669.1">
    <property type="nucleotide sequence ID" value="XM_025163901.1"/>
</dbReference>
<evidence type="ECO:0000313" key="5">
    <source>
        <dbReference type="RefSeq" id="XP_025019669.1"/>
    </source>
</evidence>
<evidence type="ECO:0000256" key="2">
    <source>
        <dbReference type="SAM" id="MobiDB-lite"/>
    </source>
</evidence>
<feature type="region of interest" description="Disordered" evidence="2">
    <location>
        <begin position="50"/>
        <end position="434"/>
    </location>
</feature>
<dbReference type="OMA" id="QAWNRIN"/>
<reference evidence="5" key="1">
    <citation type="submission" date="2025-08" db="UniProtKB">
        <authorList>
            <consortium name="RefSeq"/>
        </authorList>
    </citation>
    <scope>IDENTIFICATION</scope>
    <source>
        <tissue evidence="5">Liver</tissue>
    </source>
</reference>
<feature type="compositionally biased region" description="Basic and acidic residues" evidence="2">
    <location>
        <begin position="354"/>
        <end position="371"/>
    </location>
</feature>
<feature type="compositionally biased region" description="Basic and acidic residues" evidence="2">
    <location>
        <begin position="330"/>
        <end position="343"/>
    </location>
</feature>
<organism evidence="4 5">
    <name type="scientific">Python bivittatus</name>
    <name type="common">Burmese python</name>
    <name type="synonym">Python molurus bivittatus</name>
    <dbReference type="NCBI Taxonomy" id="176946"/>
    <lineage>
        <taxon>Eukaryota</taxon>
        <taxon>Metazoa</taxon>
        <taxon>Chordata</taxon>
        <taxon>Craniata</taxon>
        <taxon>Vertebrata</taxon>
        <taxon>Euteleostomi</taxon>
        <taxon>Lepidosauria</taxon>
        <taxon>Squamata</taxon>
        <taxon>Bifurcata</taxon>
        <taxon>Unidentata</taxon>
        <taxon>Episquamata</taxon>
        <taxon>Toxicofera</taxon>
        <taxon>Serpentes</taxon>
        <taxon>Henophidia</taxon>
        <taxon>Pythonidae</taxon>
        <taxon>Python</taxon>
    </lineage>
</organism>
<dbReference type="Gene3D" id="1.10.287.110">
    <property type="entry name" value="DnaJ domain"/>
    <property type="match status" value="1"/>
</dbReference>
<dbReference type="GO" id="GO:0051082">
    <property type="term" value="F:unfolded protein binding"/>
    <property type="evidence" value="ECO:0007669"/>
    <property type="project" value="InterPro"/>
</dbReference>
<dbReference type="SUPFAM" id="SSF46565">
    <property type="entry name" value="Chaperone J-domain"/>
    <property type="match status" value="1"/>
</dbReference>
<dbReference type="PANTHER" id="PTHR45168:SF3">
    <property type="entry name" value="DNAJ HEAT SHOCK PROTEIN FAMILY (HSP40) MEMBER B2"/>
    <property type="match status" value="1"/>
</dbReference>
<name>A0A9F5MP28_PYTBI</name>
<accession>A0A9F5MP28</accession>
<dbReference type="Pfam" id="PF00226">
    <property type="entry name" value="DnaJ"/>
    <property type="match status" value="1"/>
</dbReference>
<dbReference type="InterPro" id="IPR036869">
    <property type="entry name" value="J_dom_sf"/>
</dbReference>
<dbReference type="PROSITE" id="PS50076">
    <property type="entry name" value="DNAJ_2"/>
    <property type="match status" value="1"/>
</dbReference>
<keyword evidence="4" id="KW-1185">Reference proteome</keyword>
<dbReference type="OrthoDB" id="10250354at2759"/>
<dbReference type="GO" id="GO:0030544">
    <property type="term" value="F:Hsp70 protein binding"/>
    <property type="evidence" value="ECO:0007669"/>
    <property type="project" value="InterPro"/>
</dbReference>
<evidence type="ECO:0000259" key="3">
    <source>
        <dbReference type="PROSITE" id="PS50076"/>
    </source>
</evidence>
<proteinExistence type="predicted"/>
<dbReference type="InterPro" id="IPR043183">
    <property type="entry name" value="DNJB2/6-like"/>
</dbReference>
<dbReference type="KEGG" id="pbi:112540154"/>
<feature type="compositionally biased region" description="Polar residues" evidence="2">
    <location>
        <begin position="110"/>
        <end position="120"/>
    </location>
</feature>
<sequence>MGLPGHSRVPSGLSKGWTKDAIDYYKILGVTPSASYEDIKMAYRMQLKKWHPDKNPDNKKEAEEKSKEIMEAYKVLSNGVLSAHEKPKNSSPREEESHTKLDKQSIYRVESTSDNDSGSCSEYDDSTFVSTDESSHLEDNLSLKSGVSPSESSSEPSPEISEFSESSELSSDSESEFNNSDPSKSLPCVQEKSHPKNNKTKQNKLSTKEADFQARNYLRRQEGRNGLQTEMKTGSAVKSELHAKNRKPSQEPFSEKSENCNGKRKAQTGKSRPYKEKIKQDEILEIQMGNPKLPKLETEPYSGERKRHTIKKKEQNGKSELHSKKKLQKGKTDGLPGKHEMQIKKPPARKSRSYPKEELDARTGQQKRLDQPDLGPGYKRYARKNTVSLSPQKGARDGKADVQSQKNELKVGKARSPQKKEVQTSRSKLHAGKSKVNIQQNDLHAIRNNVNVQKGEPQAGKSKINVRKSGWSDGRVRKAAPEAKERAVENNRPPYTWKVPATVWLGPAENANRFPFGGTAELLCGQKALSDKRKPYGTNPPLQSNQGANIQAWNRINQLHLKKNYLPHIGGSFQEGKTWSPYINSPTERYTSDASFSCPRCSQCWCKWFHHTL</sequence>
<evidence type="ECO:0000313" key="4">
    <source>
        <dbReference type="Proteomes" id="UP000695026"/>
    </source>
</evidence>